<dbReference type="CDD" id="cd12087">
    <property type="entry name" value="TM_EGFR-like"/>
    <property type="match status" value="1"/>
</dbReference>
<comment type="caution">
    <text evidence="3">The sequence shown here is derived from an EMBL/GenBank/DDBJ whole genome shotgun (WGS) entry which is preliminary data.</text>
</comment>
<organism evidence="3 4">
    <name type="scientific">Colletotrichum spinosum</name>
    <dbReference type="NCBI Taxonomy" id="1347390"/>
    <lineage>
        <taxon>Eukaryota</taxon>
        <taxon>Fungi</taxon>
        <taxon>Dikarya</taxon>
        <taxon>Ascomycota</taxon>
        <taxon>Pezizomycotina</taxon>
        <taxon>Sordariomycetes</taxon>
        <taxon>Hypocreomycetidae</taxon>
        <taxon>Glomerellales</taxon>
        <taxon>Glomerellaceae</taxon>
        <taxon>Colletotrichum</taxon>
        <taxon>Colletotrichum orbiculare species complex</taxon>
    </lineage>
</organism>
<feature type="compositionally biased region" description="Basic and acidic residues" evidence="1">
    <location>
        <begin position="315"/>
        <end position="326"/>
    </location>
</feature>
<evidence type="ECO:0000256" key="1">
    <source>
        <dbReference type="SAM" id="MobiDB-lite"/>
    </source>
</evidence>
<dbReference type="Proteomes" id="UP000295083">
    <property type="component" value="Unassembled WGS sequence"/>
</dbReference>
<feature type="region of interest" description="Disordered" evidence="1">
    <location>
        <begin position="264"/>
        <end position="326"/>
    </location>
</feature>
<keyword evidence="2" id="KW-1133">Transmembrane helix</keyword>
<reference evidence="3 4" key="1">
    <citation type="submission" date="2018-11" db="EMBL/GenBank/DDBJ databases">
        <title>Genome sequence and assembly of Colletotrichum spinosum.</title>
        <authorList>
            <person name="Gan P."/>
            <person name="Shirasu K."/>
        </authorList>
    </citation>
    <scope>NUCLEOTIDE SEQUENCE [LARGE SCALE GENOMIC DNA]</scope>
    <source>
        <strain evidence="3 4">CBS 515.97</strain>
    </source>
</reference>
<evidence type="ECO:0000313" key="4">
    <source>
        <dbReference type="Proteomes" id="UP000295083"/>
    </source>
</evidence>
<sequence length="326" mass="35141">MADSTIYQPLISTLTYSQPPFERAKTFSLAPQTTAFSAQDTLCPTYPRDIRCQTRPESLTSGATCLGDEYVDETTVSMPTQCFPETYLDIFRPVSSKFSDLPNLAFPGTACISGWTTACNTTLTLASAKTFVQTWCCPPGSWSCLTVEAGTPYRDCVSILSTPTEVWVNNIATSGGTESTLWSSWRKVSLSDLPAKGPISIKHPPFPLYGRNPTPEGGVAENTGLSTGTIAGIAVGAVVAALLLVGSGIFVCLRKRKQRRAVLAQMESSTDARDPYHKGMGYDTKQELPGQGSESRELDSLSPPPQELSSQTRIVEVDGSRPFELA</sequence>
<keyword evidence="2" id="KW-0472">Membrane</keyword>
<evidence type="ECO:0000313" key="3">
    <source>
        <dbReference type="EMBL" id="TDZ30716.1"/>
    </source>
</evidence>
<dbReference type="AlphaFoldDB" id="A0A4R8Q231"/>
<accession>A0A4R8Q231</accession>
<name>A0A4R8Q231_9PEZI</name>
<protein>
    <submittedName>
        <fullName evidence="3">Uncharacterized protein</fullName>
    </submittedName>
</protein>
<gene>
    <name evidence="3" type="ORF">C8035_v002342</name>
</gene>
<dbReference type="EMBL" id="QAPG01000121">
    <property type="protein sequence ID" value="TDZ30716.1"/>
    <property type="molecule type" value="Genomic_DNA"/>
</dbReference>
<evidence type="ECO:0000256" key="2">
    <source>
        <dbReference type="SAM" id="Phobius"/>
    </source>
</evidence>
<keyword evidence="4" id="KW-1185">Reference proteome</keyword>
<keyword evidence="2" id="KW-0812">Transmembrane</keyword>
<feature type="transmembrane region" description="Helical" evidence="2">
    <location>
        <begin position="230"/>
        <end position="253"/>
    </location>
</feature>
<proteinExistence type="predicted"/>